<dbReference type="NCBIfam" id="NF038402">
    <property type="entry name" value="TroA_like"/>
    <property type="match status" value="1"/>
</dbReference>
<accession>A0ABR5DHM3</accession>
<evidence type="ECO:0000256" key="1">
    <source>
        <dbReference type="ARBA" id="ARBA00022729"/>
    </source>
</evidence>
<dbReference type="PANTHER" id="PTHR30535">
    <property type="entry name" value="VITAMIN B12-BINDING PROTEIN"/>
    <property type="match status" value="1"/>
</dbReference>
<dbReference type="PANTHER" id="PTHR30535:SF35">
    <property type="entry name" value="PERIPLASMIC BINDING PROTEIN"/>
    <property type="match status" value="1"/>
</dbReference>
<sequence length="257" mass="29468">MEFIDQLNRTVTLPKTPSRVISLVPSQTELLVDLGLREKIVGITKFCVHPSDLKSEKTVVGGTKQVNFNKIKALRPDIVICNKEENTEELVGELSRIAPVWISDIVTITDNNRMIEQLGQIFDVVSKASEIVSKIDSELALFRNYIKGYSEKRVLYIIWKKPYMAAGRGTFIDSLLKENKYSNIFSVNAGRYPEVKQEDFLKADIILLSTEPYPFKNVDVVEMTKKLNREVKLVDGEFFSWYGSRLMKAFDYFKSLH</sequence>
<organism evidence="3 4">
    <name type="scientific">Aequorivita vladivostokensis</name>
    <dbReference type="NCBI Taxonomy" id="171194"/>
    <lineage>
        <taxon>Bacteria</taxon>
        <taxon>Pseudomonadati</taxon>
        <taxon>Bacteroidota</taxon>
        <taxon>Flavobacteriia</taxon>
        <taxon>Flavobacteriales</taxon>
        <taxon>Flavobacteriaceae</taxon>
        <taxon>Aequorivita</taxon>
    </lineage>
</organism>
<reference evidence="3 4" key="1">
    <citation type="submission" date="2014-10" db="EMBL/GenBank/DDBJ databases">
        <title>Genome sequencing of Vitellibacter vladivostokensis KMM 3516.</title>
        <authorList>
            <person name="Thevarajoo S."/>
            <person name="Selvaratnam C."/>
            <person name="Goh K.M."/>
            <person name="Chong C.S."/>
        </authorList>
    </citation>
    <scope>NUCLEOTIDE SEQUENCE [LARGE SCALE GENOMIC DNA]</scope>
    <source>
        <strain evidence="3 4">KMM 3516</strain>
    </source>
</reference>
<dbReference type="Proteomes" id="UP000033497">
    <property type="component" value="Unassembled WGS sequence"/>
</dbReference>
<gene>
    <name evidence="3" type="ORF">MB09_09510</name>
</gene>
<proteinExistence type="predicted"/>
<comment type="caution">
    <text evidence="3">The sequence shown here is derived from an EMBL/GenBank/DDBJ whole genome shotgun (WGS) entry which is preliminary data.</text>
</comment>
<dbReference type="InterPro" id="IPR002491">
    <property type="entry name" value="ABC_transptr_periplasmic_BD"/>
</dbReference>
<dbReference type="PROSITE" id="PS50983">
    <property type="entry name" value="FE_B12_PBP"/>
    <property type="match status" value="1"/>
</dbReference>
<dbReference type="Gene3D" id="3.40.50.1980">
    <property type="entry name" value="Nitrogenase molybdenum iron protein domain"/>
    <property type="match status" value="2"/>
</dbReference>
<feature type="domain" description="Fe/B12 periplasmic-binding" evidence="2">
    <location>
        <begin position="19"/>
        <end position="257"/>
    </location>
</feature>
<dbReference type="SUPFAM" id="SSF53807">
    <property type="entry name" value="Helical backbone' metal receptor"/>
    <property type="match status" value="1"/>
</dbReference>
<evidence type="ECO:0000313" key="4">
    <source>
        <dbReference type="Proteomes" id="UP000033497"/>
    </source>
</evidence>
<dbReference type="RefSeq" id="WP_045080655.1">
    <property type="nucleotide sequence ID" value="NZ_JSVU01000005.1"/>
</dbReference>
<keyword evidence="1" id="KW-0732">Signal</keyword>
<protein>
    <submittedName>
        <fullName evidence="3">Iron ABC transporter</fullName>
    </submittedName>
</protein>
<dbReference type="InterPro" id="IPR054828">
    <property type="entry name" value="Vit_B12_bind_prot"/>
</dbReference>
<keyword evidence="4" id="KW-1185">Reference proteome</keyword>
<name>A0ABR5DHM3_9FLAO</name>
<dbReference type="Pfam" id="PF01497">
    <property type="entry name" value="Peripla_BP_2"/>
    <property type="match status" value="1"/>
</dbReference>
<dbReference type="EMBL" id="JSVU01000005">
    <property type="protein sequence ID" value="KJJ38281.1"/>
    <property type="molecule type" value="Genomic_DNA"/>
</dbReference>
<dbReference type="InterPro" id="IPR050902">
    <property type="entry name" value="ABC_Transporter_SBP"/>
</dbReference>
<evidence type="ECO:0000313" key="3">
    <source>
        <dbReference type="EMBL" id="KJJ38281.1"/>
    </source>
</evidence>
<evidence type="ECO:0000259" key="2">
    <source>
        <dbReference type="PROSITE" id="PS50983"/>
    </source>
</evidence>